<evidence type="ECO:0000313" key="1">
    <source>
        <dbReference type="EMBL" id="KAL0957804.1"/>
    </source>
</evidence>
<organism evidence="1 2">
    <name type="scientific">Hohenbuehelia grisea</name>
    <dbReference type="NCBI Taxonomy" id="104357"/>
    <lineage>
        <taxon>Eukaryota</taxon>
        <taxon>Fungi</taxon>
        <taxon>Dikarya</taxon>
        <taxon>Basidiomycota</taxon>
        <taxon>Agaricomycotina</taxon>
        <taxon>Agaricomycetes</taxon>
        <taxon>Agaricomycetidae</taxon>
        <taxon>Agaricales</taxon>
        <taxon>Pleurotineae</taxon>
        <taxon>Pleurotaceae</taxon>
        <taxon>Hohenbuehelia</taxon>
    </lineage>
</organism>
<dbReference type="EMBL" id="JASNQZ010000005">
    <property type="protein sequence ID" value="KAL0957804.1"/>
    <property type="molecule type" value="Genomic_DNA"/>
</dbReference>
<proteinExistence type="predicted"/>
<accession>A0ABR3JQB6</accession>
<evidence type="ECO:0000313" key="2">
    <source>
        <dbReference type="Proteomes" id="UP001556367"/>
    </source>
</evidence>
<dbReference type="Proteomes" id="UP001556367">
    <property type="component" value="Unassembled WGS sequence"/>
</dbReference>
<reference evidence="2" key="1">
    <citation type="submission" date="2024-06" db="EMBL/GenBank/DDBJ databases">
        <title>Multi-omics analyses provide insights into the biosynthesis of the anticancer antibiotic pleurotin in Hohenbuehelia grisea.</title>
        <authorList>
            <person name="Weaver J.A."/>
            <person name="Alberti F."/>
        </authorList>
    </citation>
    <scope>NUCLEOTIDE SEQUENCE [LARGE SCALE GENOMIC DNA]</scope>
    <source>
        <strain evidence="2">T-177</strain>
    </source>
</reference>
<name>A0ABR3JQB6_9AGAR</name>
<keyword evidence="2" id="KW-1185">Reference proteome</keyword>
<comment type="caution">
    <text evidence="1">The sequence shown here is derived from an EMBL/GenBank/DDBJ whole genome shotgun (WGS) entry which is preliminary data.</text>
</comment>
<gene>
    <name evidence="1" type="ORF">HGRIS_001581</name>
</gene>
<protein>
    <submittedName>
        <fullName evidence="1">Uncharacterized protein</fullName>
    </submittedName>
</protein>
<sequence length="177" mass="20361">MVTFQVEPFVTRAFISSVHLTHHVYHNHRRAGRKMILPTDTTDVPPLQKKKGCEGPVWVPLRVCGFLIPYDFLVAYAEKNLPDDFEANTKAKECSEIMIRDYRKQNALKHIKKLLDHPDQVLVRLADGGIQACLLVGSNYDDEELTNACDLAVVDKFRKALDLDSTCMPRWYRIHRP</sequence>